<name>A0A8S5QMV1_9CAUD</name>
<reference evidence="1" key="1">
    <citation type="journal article" date="2021" name="Proc. Natl. Acad. Sci. U.S.A.">
        <title>A Catalog of Tens of Thousands of Viruses from Human Metagenomes Reveals Hidden Associations with Chronic Diseases.</title>
        <authorList>
            <person name="Tisza M.J."/>
            <person name="Buck C.B."/>
        </authorList>
    </citation>
    <scope>NUCLEOTIDE SEQUENCE</scope>
    <source>
        <strain evidence="1">CtYsL76</strain>
    </source>
</reference>
<sequence>MVLHFLQHYLVRKYVLVSVPYFNFLKSWISVAS</sequence>
<proteinExistence type="predicted"/>
<organism evidence="1">
    <name type="scientific">CrAss-like virus sp. ctYsL76</name>
    <dbReference type="NCBI Taxonomy" id="2826826"/>
    <lineage>
        <taxon>Viruses</taxon>
        <taxon>Duplodnaviria</taxon>
        <taxon>Heunggongvirae</taxon>
        <taxon>Uroviricota</taxon>
        <taxon>Caudoviricetes</taxon>
        <taxon>Crassvirales</taxon>
    </lineage>
</organism>
<protein>
    <submittedName>
        <fullName evidence="1">Uncharacterized protein</fullName>
    </submittedName>
</protein>
<accession>A0A8S5QMV1</accession>
<evidence type="ECO:0000313" key="1">
    <source>
        <dbReference type="EMBL" id="DAE20137.1"/>
    </source>
</evidence>
<dbReference type="EMBL" id="BK015689">
    <property type="protein sequence ID" value="DAE20137.1"/>
    <property type="molecule type" value="Genomic_DNA"/>
</dbReference>